<evidence type="ECO:0000313" key="2">
    <source>
        <dbReference type="EMBL" id="KAF2564104.1"/>
    </source>
</evidence>
<reference evidence="3 4" key="3">
    <citation type="journal article" date="2020" name="BMC Genomics">
        <title>Intraspecific diversification of the crop wild relative Brassica cretica Lam. using demographic model selection.</title>
        <authorList>
            <person name="Kioukis A."/>
            <person name="Michalopoulou V.A."/>
            <person name="Briers L."/>
            <person name="Pirintsos S."/>
            <person name="Studholme D.J."/>
            <person name="Pavlidis P."/>
            <person name="Sarris P.F."/>
        </authorList>
    </citation>
    <scope>NUCLEOTIDE SEQUENCE [LARGE SCALE GENOMIC DNA]</scope>
    <source>
        <strain evidence="4">cv. PFS-1207/04</strain>
        <strain evidence="3">PFS-1207/04</strain>
    </source>
</reference>
<feature type="region of interest" description="Disordered" evidence="1">
    <location>
        <begin position="63"/>
        <end position="84"/>
    </location>
</feature>
<evidence type="ECO:0000313" key="3">
    <source>
        <dbReference type="EMBL" id="KAF3532502.1"/>
    </source>
</evidence>
<evidence type="ECO:0000256" key="1">
    <source>
        <dbReference type="SAM" id="MobiDB-lite"/>
    </source>
</evidence>
<organism evidence="2">
    <name type="scientific">Brassica cretica</name>
    <name type="common">Mustard</name>
    <dbReference type="NCBI Taxonomy" id="69181"/>
    <lineage>
        <taxon>Eukaryota</taxon>
        <taxon>Viridiplantae</taxon>
        <taxon>Streptophyta</taxon>
        <taxon>Embryophyta</taxon>
        <taxon>Tracheophyta</taxon>
        <taxon>Spermatophyta</taxon>
        <taxon>Magnoliopsida</taxon>
        <taxon>eudicotyledons</taxon>
        <taxon>Gunneridae</taxon>
        <taxon>Pentapetalae</taxon>
        <taxon>rosids</taxon>
        <taxon>malvids</taxon>
        <taxon>Brassicales</taxon>
        <taxon>Brassicaceae</taxon>
        <taxon>Brassiceae</taxon>
        <taxon>Brassica</taxon>
    </lineage>
</organism>
<reference evidence="2" key="1">
    <citation type="submission" date="2019-12" db="EMBL/GenBank/DDBJ databases">
        <title>Genome sequencing and annotation of Brassica cretica.</title>
        <authorList>
            <person name="Studholme D.J."/>
            <person name="Sarris P.F."/>
        </authorList>
    </citation>
    <scope>NUCLEOTIDE SEQUENCE</scope>
    <source>
        <strain evidence="2">PFS-102/07</strain>
        <tissue evidence="2">Leaf</tissue>
    </source>
</reference>
<reference evidence="3" key="2">
    <citation type="submission" date="2019-12" db="EMBL/GenBank/DDBJ databases">
        <authorList>
            <person name="Studholme D.J."/>
            <person name="Sarris P."/>
        </authorList>
    </citation>
    <scope>NUCLEOTIDE SEQUENCE</scope>
    <source>
        <strain evidence="3">PFS-1207/04</strain>
        <tissue evidence="3">Leaf</tissue>
    </source>
</reference>
<accession>A0A8S9HE31</accession>
<protein>
    <submittedName>
        <fullName evidence="2">Uncharacterized protein</fullName>
    </submittedName>
</protein>
<name>A0A8S9HE31_BRACR</name>
<proteinExistence type="predicted"/>
<sequence>MPLSGDKFTRPLGPNSSIGNQIQTGTTILAANIRRQTKMFLKGRVKTKTLAIPHNIFKPANISSTKRGIRKRNQSSALRDVADA</sequence>
<comment type="caution">
    <text evidence="2">The sequence shown here is derived from an EMBL/GenBank/DDBJ whole genome shotgun (WGS) entry which is preliminary data.</text>
</comment>
<dbReference type="EMBL" id="QGKY02001250">
    <property type="protein sequence ID" value="KAF2564104.1"/>
    <property type="molecule type" value="Genomic_DNA"/>
</dbReference>
<dbReference type="EMBL" id="QGKV02001507">
    <property type="protein sequence ID" value="KAF3532502.1"/>
    <property type="molecule type" value="Genomic_DNA"/>
</dbReference>
<dbReference type="Proteomes" id="UP000266723">
    <property type="component" value="Unassembled WGS sequence"/>
</dbReference>
<dbReference type="AlphaFoldDB" id="A0A8S9HE31"/>
<keyword evidence="4" id="KW-1185">Reference proteome</keyword>
<evidence type="ECO:0000313" key="4">
    <source>
        <dbReference type="Proteomes" id="UP000266723"/>
    </source>
</evidence>
<gene>
    <name evidence="3" type="ORF">DY000_02039167</name>
    <name evidence="2" type="ORF">F2Q70_00014661</name>
</gene>
<feature type="region of interest" description="Disordered" evidence="1">
    <location>
        <begin position="1"/>
        <end position="21"/>
    </location>
</feature>